<keyword evidence="3" id="KW-1185">Reference proteome</keyword>
<sequence length="162" mass="17416">MASAHPARFPASNHPFSASTHLPHPVATFSSTSSFHHAPALPAIMPTPHHEHSRHADRPTSVRFTNSDLREPHVRGGAKTAKKGSPYSSARGRAPIIRSPRRCWKLDTTTADAAETSTPPAPTVFTDVPVAQGSKAPVLPFAHGHSRRHHLRVALLHAQAAT</sequence>
<dbReference type="InParanoid" id="A0A1V9XQ73"/>
<reference evidence="2 3" key="1">
    <citation type="journal article" date="2017" name="Gigascience">
        <title>Draft genome of the honey bee ectoparasitic mite, Tropilaelaps mercedesae, is shaped by the parasitic life history.</title>
        <authorList>
            <person name="Dong X."/>
            <person name="Armstrong S.D."/>
            <person name="Xia D."/>
            <person name="Makepeace B.L."/>
            <person name="Darby A.C."/>
            <person name="Kadowaki T."/>
        </authorList>
    </citation>
    <scope>NUCLEOTIDE SEQUENCE [LARGE SCALE GENOMIC DNA]</scope>
    <source>
        <strain evidence="2">Wuxi-XJTLU</strain>
    </source>
</reference>
<dbReference type="AlphaFoldDB" id="A0A1V9XQ73"/>
<evidence type="ECO:0000256" key="1">
    <source>
        <dbReference type="SAM" id="MobiDB-lite"/>
    </source>
</evidence>
<comment type="caution">
    <text evidence="2">The sequence shown here is derived from an EMBL/GenBank/DDBJ whole genome shotgun (WGS) entry which is preliminary data.</text>
</comment>
<gene>
    <name evidence="2" type="ORF">BIW11_03222</name>
</gene>
<organism evidence="2 3">
    <name type="scientific">Tropilaelaps mercedesae</name>
    <dbReference type="NCBI Taxonomy" id="418985"/>
    <lineage>
        <taxon>Eukaryota</taxon>
        <taxon>Metazoa</taxon>
        <taxon>Ecdysozoa</taxon>
        <taxon>Arthropoda</taxon>
        <taxon>Chelicerata</taxon>
        <taxon>Arachnida</taxon>
        <taxon>Acari</taxon>
        <taxon>Parasitiformes</taxon>
        <taxon>Mesostigmata</taxon>
        <taxon>Gamasina</taxon>
        <taxon>Dermanyssoidea</taxon>
        <taxon>Laelapidae</taxon>
        <taxon>Tropilaelaps</taxon>
    </lineage>
</organism>
<name>A0A1V9XQ73_9ACAR</name>
<evidence type="ECO:0000313" key="2">
    <source>
        <dbReference type="EMBL" id="OQR75647.1"/>
    </source>
</evidence>
<proteinExistence type="predicted"/>
<dbReference type="EMBL" id="MNPL01006034">
    <property type="protein sequence ID" value="OQR75647.1"/>
    <property type="molecule type" value="Genomic_DNA"/>
</dbReference>
<feature type="compositionally biased region" description="Basic and acidic residues" evidence="1">
    <location>
        <begin position="48"/>
        <end position="60"/>
    </location>
</feature>
<feature type="region of interest" description="Disordered" evidence="1">
    <location>
        <begin position="39"/>
        <end position="102"/>
    </location>
</feature>
<evidence type="ECO:0000313" key="3">
    <source>
        <dbReference type="Proteomes" id="UP000192247"/>
    </source>
</evidence>
<accession>A0A1V9XQ73</accession>
<dbReference type="Proteomes" id="UP000192247">
    <property type="component" value="Unassembled WGS sequence"/>
</dbReference>
<protein>
    <submittedName>
        <fullName evidence="2">Uncharacterized protein</fullName>
    </submittedName>
</protein>